<accession>A0A4P7NQR6</accession>
<sequence>MRVVLLCPEFPPATPAEPSSAVPFAVMSSSEASKKTYWIPNIDIHRKVIVAEIRYYLGPEASVRTYQNEGEDGFLITTPGPCLSDEQIDDICNKSREMYKKQAEARQSSGSGGSSSADAEQKTLKRPWHKPVVISRGGSNARNPQRRHRRDDERGGRSRRPG</sequence>
<organism evidence="2 3">
    <name type="scientific">Pyricularia oryzae</name>
    <name type="common">Rice blast fungus</name>
    <name type="synonym">Magnaporthe oryzae</name>
    <dbReference type="NCBI Taxonomy" id="318829"/>
    <lineage>
        <taxon>Eukaryota</taxon>
        <taxon>Fungi</taxon>
        <taxon>Dikarya</taxon>
        <taxon>Ascomycota</taxon>
        <taxon>Pezizomycotina</taxon>
        <taxon>Sordariomycetes</taxon>
        <taxon>Sordariomycetidae</taxon>
        <taxon>Magnaporthales</taxon>
        <taxon>Pyriculariaceae</taxon>
        <taxon>Pyricularia</taxon>
    </lineage>
</organism>
<evidence type="ECO:0000313" key="3">
    <source>
        <dbReference type="Proteomes" id="UP000294847"/>
    </source>
</evidence>
<dbReference type="PANTHER" id="PTHR39609">
    <property type="entry name" value="RFEG-RELATED"/>
    <property type="match status" value="1"/>
</dbReference>
<protein>
    <submittedName>
        <fullName evidence="2">Uncharacterized protein</fullName>
    </submittedName>
</protein>
<gene>
    <name evidence="2" type="ORF">PoMZ_06328</name>
</gene>
<dbReference type="AlphaFoldDB" id="A0A4P7NQR6"/>
<dbReference type="EMBL" id="CP034209">
    <property type="protein sequence ID" value="QBZ64630.1"/>
    <property type="molecule type" value="Genomic_DNA"/>
</dbReference>
<reference evidence="2 3" key="1">
    <citation type="journal article" date="2019" name="Mol. Biol. Evol.">
        <title>Blast fungal genomes show frequent chromosomal changes, gene gains and losses, and effector gene turnover.</title>
        <authorList>
            <person name="Gomez Luciano L.B."/>
            <person name="Jason Tsai I."/>
            <person name="Chuma I."/>
            <person name="Tosa Y."/>
            <person name="Chen Y.H."/>
            <person name="Li J.Y."/>
            <person name="Li M.Y."/>
            <person name="Jade Lu M.Y."/>
            <person name="Nakayashiki H."/>
            <person name="Li W.H."/>
        </authorList>
    </citation>
    <scope>NUCLEOTIDE SEQUENCE [LARGE SCALE GENOMIC DNA]</scope>
    <source>
        <strain evidence="2">MZ5-1-6</strain>
    </source>
</reference>
<evidence type="ECO:0000256" key="1">
    <source>
        <dbReference type="SAM" id="MobiDB-lite"/>
    </source>
</evidence>
<feature type="region of interest" description="Disordered" evidence="1">
    <location>
        <begin position="99"/>
        <end position="162"/>
    </location>
</feature>
<name>A0A4P7NQR6_PYROR</name>
<proteinExistence type="predicted"/>
<evidence type="ECO:0000313" key="2">
    <source>
        <dbReference type="EMBL" id="QBZ64630.1"/>
    </source>
</evidence>
<dbReference type="PANTHER" id="PTHR39609:SF2">
    <property type="entry name" value="TRANSCRIPTION FACTOR RFEG"/>
    <property type="match status" value="1"/>
</dbReference>
<dbReference type="Proteomes" id="UP000294847">
    <property type="component" value="Chromosome 6"/>
</dbReference>